<dbReference type="RefSeq" id="XP_016210065.1">
    <property type="nucleotide sequence ID" value="XM_016362100.1"/>
</dbReference>
<dbReference type="GeneID" id="27316209"/>
<dbReference type="Proteomes" id="UP000053259">
    <property type="component" value="Unassembled WGS sequence"/>
</dbReference>
<evidence type="ECO:0000313" key="2">
    <source>
        <dbReference type="EMBL" id="KIW00196.1"/>
    </source>
</evidence>
<name>A0A0D1XD87_9PEZI</name>
<feature type="compositionally biased region" description="Basic and acidic residues" evidence="1">
    <location>
        <begin position="109"/>
        <end position="119"/>
    </location>
</feature>
<keyword evidence="3" id="KW-1185">Reference proteome</keyword>
<dbReference type="AlphaFoldDB" id="A0A0D1XD87"/>
<accession>A0A0D1XD87</accession>
<organism evidence="2 3">
    <name type="scientific">Verruconis gallopava</name>
    <dbReference type="NCBI Taxonomy" id="253628"/>
    <lineage>
        <taxon>Eukaryota</taxon>
        <taxon>Fungi</taxon>
        <taxon>Dikarya</taxon>
        <taxon>Ascomycota</taxon>
        <taxon>Pezizomycotina</taxon>
        <taxon>Dothideomycetes</taxon>
        <taxon>Pleosporomycetidae</taxon>
        <taxon>Venturiales</taxon>
        <taxon>Sympoventuriaceae</taxon>
        <taxon>Verruconis</taxon>
    </lineage>
</organism>
<dbReference type="EMBL" id="KN847566">
    <property type="protein sequence ID" value="KIW00196.1"/>
    <property type="molecule type" value="Genomic_DNA"/>
</dbReference>
<gene>
    <name evidence="2" type="ORF">PV09_08236</name>
</gene>
<proteinExistence type="predicted"/>
<reference evidence="2 3" key="1">
    <citation type="submission" date="2015-01" db="EMBL/GenBank/DDBJ databases">
        <title>The Genome Sequence of Ochroconis gallopava CBS43764.</title>
        <authorList>
            <consortium name="The Broad Institute Genomics Platform"/>
            <person name="Cuomo C."/>
            <person name="de Hoog S."/>
            <person name="Gorbushina A."/>
            <person name="Stielow B."/>
            <person name="Teixiera M."/>
            <person name="Abouelleil A."/>
            <person name="Chapman S.B."/>
            <person name="Priest M."/>
            <person name="Young S.K."/>
            <person name="Wortman J."/>
            <person name="Nusbaum C."/>
            <person name="Birren B."/>
        </authorList>
    </citation>
    <scope>NUCLEOTIDE SEQUENCE [LARGE SCALE GENOMIC DNA]</scope>
    <source>
        <strain evidence="2 3">CBS 43764</strain>
    </source>
</reference>
<dbReference type="InParanoid" id="A0A0D1XD87"/>
<sequence length="119" mass="13066">MSNQNRRFSATPWYIHGTARAHVETDAKQAECLVSHSLQLLPMTFLSGPSTVPILSSVAALGRRTCSDQDRTNDAPQRCCLASTSALSFQCCCTPRSGKSPWLDDDLHENEKARRDGKG</sequence>
<dbReference type="VEuPathDB" id="FungiDB:PV09_08236"/>
<protein>
    <submittedName>
        <fullName evidence="2">Uncharacterized protein</fullName>
    </submittedName>
</protein>
<evidence type="ECO:0000313" key="3">
    <source>
        <dbReference type="Proteomes" id="UP000053259"/>
    </source>
</evidence>
<evidence type="ECO:0000256" key="1">
    <source>
        <dbReference type="SAM" id="MobiDB-lite"/>
    </source>
</evidence>
<dbReference type="HOGENOM" id="CLU_2063290_0_0_1"/>
<feature type="region of interest" description="Disordered" evidence="1">
    <location>
        <begin position="96"/>
        <end position="119"/>
    </location>
</feature>